<gene>
    <name evidence="1" type="ORF">FKZ61_19705</name>
</gene>
<sequence length="226" mass="25507">MKHAARPLALVVLLENVGHIHGIRLPPWIMAAIDFVTEEYAKALLHLYGAYGRYDLVRILEDEWATGPYLADTLLQVSKTHRVDLLLLVHGYEGGLVGYRGRRYGTDAIFGPLQAACRTTPGALDLRMVYGLNCYGASLIPTWLDLGVQVVNGAVGVNWMPEPSLSTFLRAWLNGVPYSRAVEQSYQVAVRWWRRIWRPRHGQEHPFIASSRQVIAGRQDVRIHEV</sequence>
<dbReference type="InParanoid" id="A0A540VAF8"/>
<dbReference type="Proteomes" id="UP000317371">
    <property type="component" value="Unassembled WGS sequence"/>
</dbReference>
<proteinExistence type="predicted"/>
<dbReference type="OrthoDB" id="5327667at2"/>
<protein>
    <submittedName>
        <fullName evidence="1">Uncharacterized protein</fullName>
    </submittedName>
</protein>
<name>A0A540VAF8_9CHLR</name>
<dbReference type="EMBL" id="VIGC01000033">
    <property type="protein sequence ID" value="TQE93744.1"/>
    <property type="molecule type" value="Genomic_DNA"/>
</dbReference>
<comment type="caution">
    <text evidence="1">The sequence shown here is derived from an EMBL/GenBank/DDBJ whole genome shotgun (WGS) entry which is preliminary data.</text>
</comment>
<accession>A0A540VAF8</accession>
<evidence type="ECO:0000313" key="2">
    <source>
        <dbReference type="Proteomes" id="UP000317371"/>
    </source>
</evidence>
<evidence type="ECO:0000313" key="1">
    <source>
        <dbReference type="EMBL" id="TQE93744.1"/>
    </source>
</evidence>
<dbReference type="AlphaFoldDB" id="A0A540VAF8"/>
<organism evidence="1 2">
    <name type="scientific">Litorilinea aerophila</name>
    <dbReference type="NCBI Taxonomy" id="1204385"/>
    <lineage>
        <taxon>Bacteria</taxon>
        <taxon>Bacillati</taxon>
        <taxon>Chloroflexota</taxon>
        <taxon>Caldilineae</taxon>
        <taxon>Caldilineales</taxon>
        <taxon>Caldilineaceae</taxon>
        <taxon>Litorilinea</taxon>
    </lineage>
</organism>
<keyword evidence="2" id="KW-1185">Reference proteome</keyword>
<reference evidence="1 2" key="1">
    <citation type="submission" date="2019-06" db="EMBL/GenBank/DDBJ databases">
        <title>Genome sequence of Litorilinea aerophila BAA-2444.</title>
        <authorList>
            <person name="Maclea K.S."/>
            <person name="Maurais E.G."/>
            <person name="Iannazzi L.C."/>
        </authorList>
    </citation>
    <scope>NUCLEOTIDE SEQUENCE [LARGE SCALE GENOMIC DNA]</scope>
    <source>
        <strain evidence="1 2">ATCC BAA-2444</strain>
    </source>
</reference>
<dbReference type="RefSeq" id="WP_141611884.1">
    <property type="nucleotide sequence ID" value="NZ_VIGC02000033.1"/>
</dbReference>